<protein>
    <submittedName>
        <fullName evidence="4">TetR/AcrR family transcriptional regulator</fullName>
    </submittedName>
</protein>
<dbReference type="Gene3D" id="1.10.10.60">
    <property type="entry name" value="Homeodomain-like"/>
    <property type="match status" value="1"/>
</dbReference>
<dbReference type="Gene3D" id="1.10.357.10">
    <property type="entry name" value="Tetracycline Repressor, domain 2"/>
    <property type="match status" value="1"/>
</dbReference>
<evidence type="ECO:0000256" key="1">
    <source>
        <dbReference type="ARBA" id="ARBA00023125"/>
    </source>
</evidence>
<keyword evidence="1 2" id="KW-0238">DNA-binding</keyword>
<dbReference type="PRINTS" id="PR00455">
    <property type="entry name" value="HTHTETR"/>
</dbReference>
<evidence type="ECO:0000313" key="5">
    <source>
        <dbReference type="Proteomes" id="UP001500738"/>
    </source>
</evidence>
<name>A0ABP3XLD2_9SPHN</name>
<gene>
    <name evidence="4" type="ORF">GCM10009115_24390</name>
</gene>
<reference evidence="5" key="1">
    <citation type="journal article" date="2019" name="Int. J. Syst. Evol. Microbiol.">
        <title>The Global Catalogue of Microorganisms (GCM) 10K type strain sequencing project: providing services to taxonomists for standard genome sequencing and annotation.</title>
        <authorList>
            <consortium name="The Broad Institute Genomics Platform"/>
            <consortium name="The Broad Institute Genome Sequencing Center for Infectious Disease"/>
            <person name="Wu L."/>
            <person name="Ma J."/>
        </authorList>
    </citation>
    <scope>NUCLEOTIDE SEQUENCE [LARGE SCALE GENOMIC DNA]</scope>
    <source>
        <strain evidence="5">JCM 15910</strain>
    </source>
</reference>
<dbReference type="PANTHER" id="PTHR30055">
    <property type="entry name" value="HTH-TYPE TRANSCRIPTIONAL REGULATOR RUTR"/>
    <property type="match status" value="1"/>
</dbReference>
<dbReference type="EMBL" id="BAAAFE010000008">
    <property type="protein sequence ID" value="GAA0865517.1"/>
    <property type="molecule type" value="Genomic_DNA"/>
</dbReference>
<dbReference type="SUPFAM" id="SSF46689">
    <property type="entry name" value="Homeodomain-like"/>
    <property type="match status" value="1"/>
</dbReference>
<feature type="domain" description="HTH tetR-type" evidence="3">
    <location>
        <begin position="39"/>
        <end position="99"/>
    </location>
</feature>
<dbReference type="InterPro" id="IPR039536">
    <property type="entry name" value="TetR_C_Proteobacteria"/>
</dbReference>
<accession>A0ABP3XLD2</accession>
<dbReference type="Proteomes" id="UP001500738">
    <property type="component" value="Unassembled WGS sequence"/>
</dbReference>
<dbReference type="PANTHER" id="PTHR30055:SF146">
    <property type="entry name" value="HTH-TYPE TRANSCRIPTIONAL DUAL REGULATOR CECR"/>
    <property type="match status" value="1"/>
</dbReference>
<dbReference type="PROSITE" id="PS50977">
    <property type="entry name" value="HTH_TETR_2"/>
    <property type="match status" value="1"/>
</dbReference>
<comment type="caution">
    <text evidence="4">The sequence shown here is derived from an EMBL/GenBank/DDBJ whole genome shotgun (WGS) entry which is preliminary data.</text>
</comment>
<evidence type="ECO:0000259" key="3">
    <source>
        <dbReference type="PROSITE" id="PS50977"/>
    </source>
</evidence>
<feature type="DNA-binding region" description="H-T-H motif" evidence="2">
    <location>
        <begin position="62"/>
        <end position="81"/>
    </location>
</feature>
<dbReference type="Pfam" id="PF00440">
    <property type="entry name" value="TetR_N"/>
    <property type="match status" value="1"/>
</dbReference>
<organism evidence="4 5">
    <name type="scientific">Sphingopyxis soli</name>
    <dbReference type="NCBI Taxonomy" id="592051"/>
    <lineage>
        <taxon>Bacteria</taxon>
        <taxon>Pseudomonadati</taxon>
        <taxon>Pseudomonadota</taxon>
        <taxon>Alphaproteobacteria</taxon>
        <taxon>Sphingomonadales</taxon>
        <taxon>Sphingomonadaceae</taxon>
        <taxon>Sphingopyxis</taxon>
    </lineage>
</organism>
<dbReference type="InterPro" id="IPR009057">
    <property type="entry name" value="Homeodomain-like_sf"/>
</dbReference>
<evidence type="ECO:0000313" key="4">
    <source>
        <dbReference type="EMBL" id="GAA0865517.1"/>
    </source>
</evidence>
<proteinExistence type="predicted"/>
<dbReference type="InterPro" id="IPR001647">
    <property type="entry name" value="HTH_TetR"/>
</dbReference>
<dbReference type="InterPro" id="IPR050109">
    <property type="entry name" value="HTH-type_TetR-like_transc_reg"/>
</dbReference>
<sequence length="249" mass="27845">MQRMCNDAVPHSGFSSLAKGGGWYHIDGMKIGKRESQRLQKRAQIIAVAREHFFEKGFEGASMSAIAAQLGGSKRTLWSYFPSKEELFAAVVEDTAAGIRGGIDFSAAGDSPLDQLTHLSRTIIERMTAPIAVQMFRLISPMSERNPELVRIFFERGPRRTQKSIADYLRTNFGDLLWTDDYWQAGDDLVALAASNFHFESLWGLTNPPTPKQKDARARLAAILFLRAYGRHPERWAPIDQVDGAKETA</sequence>
<keyword evidence="5" id="KW-1185">Reference proteome</keyword>
<evidence type="ECO:0000256" key="2">
    <source>
        <dbReference type="PROSITE-ProRule" id="PRU00335"/>
    </source>
</evidence>
<dbReference type="Pfam" id="PF14246">
    <property type="entry name" value="TetR_C_7"/>
    <property type="match status" value="1"/>
</dbReference>